<feature type="binding site" evidence="14">
    <location>
        <position position="569"/>
    </location>
    <ligand>
        <name>Zn(2+)</name>
        <dbReference type="ChEBI" id="CHEBI:29105"/>
    </ligand>
</feature>
<keyword evidence="7 14" id="KW-0862">Zinc</keyword>
<evidence type="ECO:0000256" key="5">
    <source>
        <dbReference type="ARBA" id="ARBA00022723"/>
    </source>
</evidence>
<keyword evidence="9 14" id="KW-0694">RNA-binding</keyword>
<gene>
    <name evidence="14 16" type="primary">alaS</name>
    <name evidence="16" type="ORF">PlMoll_0970</name>
</gene>
<dbReference type="GO" id="GO:0006419">
    <property type="term" value="P:alanyl-tRNA aminoacylation"/>
    <property type="evidence" value="ECO:0007669"/>
    <property type="project" value="UniProtKB-UniRule"/>
</dbReference>
<evidence type="ECO:0000256" key="14">
    <source>
        <dbReference type="HAMAP-Rule" id="MF_00036"/>
    </source>
</evidence>
<dbReference type="PANTHER" id="PTHR11777">
    <property type="entry name" value="ALANYL-TRNA SYNTHETASE"/>
    <property type="match status" value="1"/>
</dbReference>
<keyword evidence="4 14" id="KW-0436">Ligase</keyword>
<accession>A0A6G9HGW0</accession>
<dbReference type="Gene3D" id="3.30.980.10">
    <property type="entry name" value="Threonyl-trna Synthetase, Chain A, domain 2"/>
    <property type="match status" value="1"/>
</dbReference>
<dbReference type="SUPFAM" id="SSF55186">
    <property type="entry name" value="ThrRS/AlaRS common domain"/>
    <property type="match status" value="1"/>
</dbReference>
<dbReference type="Pfam" id="PF02272">
    <property type="entry name" value="DHHA1"/>
    <property type="match status" value="1"/>
</dbReference>
<evidence type="ECO:0000256" key="1">
    <source>
        <dbReference type="ARBA" id="ARBA00008226"/>
    </source>
</evidence>
<sequence length="901" mass="103436">MDKLSAQQIREIWIDFFKEKNHLFVEPKSLIPINDPSLLWINSGVATLKDYFSGKSNPPSQRLVNVQKSIRTNDIFNVGVTARHHTFFEMMGNFSIGDYFKPEAIEFAFELLTKRFEIPLSKLYFTIFEDDEIAFNKWVSLGVPPNRIIKGNRDRNFWDVGQGPCGPCTEIYFDRGEKYDPNKLGEKLIFEDIENDRYVEIWNIVFSQFNNDGTNHYTELARKNIDTGAGLERFVCIFQDVPTNYDTNEFQSVIRTIGKLTNKQYDMNAYFGNDLTQKLINHDYIVIVDHIKANMFAISDGALPSAKDRGSVLRKLIRRAMVCARRLEIKESFISITVDALIDVNKEFYPYLTQTRDKVIKVLQEEEVLFNKTLDNGFELFNKALNSKNFDAKTAFKLTETYGFPYELVEEMMNYHHIKIDKEEYAKMIKNHQEVSKSRKDVKGMMQQNATLLKYKEISTFDYDSTKLNNALVIGLFDEDFNQVNSLNGNGWVVFDNTVFYATSGGQICDTGIITINNNQVKVDDVIKGPNGQHFHHVVNAIIKLNDHADLQINEHNRSLVTKNHSTEHLLHKALRTLIDQNINQEGAFKSPEKVTFDFSCDHHLSNDELMKIEDEVNSYIQANKPVCINMLTLEEAKQENAVGHFEDVYKKIGGKLRVVKMQDITTDICGGTHVKNTKDIEKFMITKLFSVGGGLYRIEAITSNETVSKYLDEQINKIQQKINLMNEDLSSKNIKDDQYTKLLSTVLYKNDLPEYHDLVNKFNELNGIYNKLILSYNKQNASNNIRMIKEEYKSMDQSPKILINKFTNLDLKTISSALTELINEDKQHAYVALSLLDTKTQYVCMANKQFCQENNFNAGELVKKLNVITKGSGGGRDTFAQGGCNGRIDFESVLNSVKDE</sequence>
<evidence type="ECO:0000256" key="13">
    <source>
        <dbReference type="ARBA" id="ARBA00048300"/>
    </source>
</evidence>
<dbReference type="GO" id="GO:0005829">
    <property type="term" value="C:cytosol"/>
    <property type="evidence" value="ECO:0007669"/>
    <property type="project" value="TreeGrafter"/>
</dbReference>
<dbReference type="InterPro" id="IPR018162">
    <property type="entry name" value="Ala-tRNA-ligase_IIc_anticod-bd"/>
</dbReference>
<keyword evidence="5 14" id="KW-0479">Metal-binding</keyword>
<dbReference type="InterPro" id="IPR018164">
    <property type="entry name" value="Ala-tRNA-synth_IIc_N"/>
</dbReference>
<dbReference type="InterPro" id="IPR018165">
    <property type="entry name" value="Ala-tRNA-synth_IIc_core"/>
</dbReference>
<dbReference type="Gene3D" id="3.10.310.40">
    <property type="match status" value="1"/>
</dbReference>
<dbReference type="InterPro" id="IPR003156">
    <property type="entry name" value="DHHA1_dom"/>
</dbReference>
<dbReference type="InterPro" id="IPR002318">
    <property type="entry name" value="Ala-tRNA-lgiase_IIc"/>
</dbReference>
<feature type="binding site" evidence="14">
    <location>
        <position position="674"/>
    </location>
    <ligand>
        <name>Zn(2+)</name>
        <dbReference type="ChEBI" id="CHEBI:29105"/>
    </ligand>
</feature>
<evidence type="ECO:0000256" key="6">
    <source>
        <dbReference type="ARBA" id="ARBA00022741"/>
    </source>
</evidence>
<dbReference type="Gene3D" id="2.40.30.130">
    <property type="match status" value="1"/>
</dbReference>
<evidence type="ECO:0000256" key="11">
    <source>
        <dbReference type="ARBA" id="ARBA00023146"/>
    </source>
</evidence>
<evidence type="ECO:0000256" key="8">
    <source>
        <dbReference type="ARBA" id="ARBA00022840"/>
    </source>
</evidence>
<dbReference type="PROSITE" id="PS50860">
    <property type="entry name" value="AA_TRNA_LIGASE_II_ALA"/>
    <property type="match status" value="1"/>
</dbReference>
<comment type="cofactor">
    <cofactor evidence="14">
        <name>Zn(2+)</name>
        <dbReference type="ChEBI" id="CHEBI:29105"/>
    </cofactor>
    <text evidence="14">Binds 1 zinc ion per subunit.</text>
</comment>
<dbReference type="EC" id="6.1.1.7" evidence="14"/>
<dbReference type="GO" id="GO:0000049">
    <property type="term" value="F:tRNA binding"/>
    <property type="evidence" value="ECO:0007669"/>
    <property type="project" value="UniProtKB-KW"/>
</dbReference>
<comment type="subcellular location">
    <subcellularLocation>
        <location evidence="14">Cytoplasm</location>
    </subcellularLocation>
</comment>
<dbReference type="HAMAP" id="MF_00036_B">
    <property type="entry name" value="Ala_tRNA_synth_B"/>
    <property type="match status" value="1"/>
</dbReference>
<keyword evidence="2 14" id="KW-0963">Cytoplasm</keyword>
<keyword evidence="10 14" id="KW-0648">Protein biosynthesis</keyword>
<comment type="similarity">
    <text evidence="1 14">Belongs to the class-II aminoacyl-tRNA synthetase family.</text>
</comment>
<comment type="domain">
    <text evidence="14">Consists of three domains; the N-terminal catalytic domain, the editing domain and the C-terminal C-Ala domain. The editing domain removes incorrectly charged amino acids, while the C-Ala domain, along with tRNA(Ala), serves as a bridge to cooperatively bring together the editing and aminoacylation centers thus stimulating deacylation of misacylated tRNAs.</text>
</comment>
<keyword evidence="6 14" id="KW-0547">Nucleotide-binding</keyword>
<dbReference type="FunFam" id="3.10.310.40:FF:000001">
    <property type="entry name" value="Alanine--tRNA ligase"/>
    <property type="match status" value="1"/>
</dbReference>
<keyword evidence="8 14" id="KW-0067">ATP-binding</keyword>
<dbReference type="CDD" id="cd00673">
    <property type="entry name" value="AlaRS_core"/>
    <property type="match status" value="1"/>
</dbReference>
<evidence type="ECO:0000256" key="3">
    <source>
        <dbReference type="ARBA" id="ARBA00022555"/>
    </source>
</evidence>
<dbReference type="InterPro" id="IPR050058">
    <property type="entry name" value="Ala-tRNA_ligase"/>
</dbReference>
<evidence type="ECO:0000256" key="9">
    <source>
        <dbReference type="ARBA" id="ARBA00022884"/>
    </source>
</evidence>
<dbReference type="GO" id="GO:0002161">
    <property type="term" value="F:aminoacyl-tRNA deacylase activity"/>
    <property type="evidence" value="ECO:0007669"/>
    <property type="project" value="TreeGrafter"/>
</dbReference>
<dbReference type="InterPro" id="IPR018163">
    <property type="entry name" value="Thr/Ala-tRNA-synth_IIc_edit"/>
</dbReference>
<dbReference type="NCBIfam" id="TIGR00344">
    <property type="entry name" value="alaS"/>
    <property type="match status" value="1"/>
</dbReference>
<feature type="binding site" evidence="14">
    <location>
        <position position="670"/>
    </location>
    <ligand>
        <name>Zn(2+)</name>
        <dbReference type="ChEBI" id="CHEBI:29105"/>
    </ligand>
</feature>
<dbReference type="InterPro" id="IPR023033">
    <property type="entry name" value="Ala_tRNA_ligase_euk/bac"/>
</dbReference>
<dbReference type="PANTHER" id="PTHR11777:SF9">
    <property type="entry name" value="ALANINE--TRNA LIGASE, CYTOPLASMIC"/>
    <property type="match status" value="1"/>
</dbReference>
<dbReference type="InterPro" id="IPR045864">
    <property type="entry name" value="aa-tRNA-synth_II/BPL/LPL"/>
</dbReference>
<keyword evidence="11 14" id="KW-0030">Aminoacyl-tRNA synthetase</keyword>
<dbReference type="FunFam" id="3.30.930.10:FF:000046">
    <property type="entry name" value="Alanine--tRNA ligase"/>
    <property type="match status" value="1"/>
</dbReference>
<comment type="function">
    <text evidence="12 14">Catalyzes the attachment of alanine to tRNA(Ala) in a two-step reaction: alanine is first activated by ATP to form Ala-AMP and then transferred to the acceptor end of tRNA(Ala). Also edits incorrectly charged Ser-tRNA(Ala) and Gly-tRNA(Ala) via its editing domain.</text>
</comment>
<dbReference type="Pfam" id="PF07973">
    <property type="entry name" value="tRNA_SAD"/>
    <property type="match status" value="1"/>
</dbReference>
<dbReference type="Pfam" id="PF01411">
    <property type="entry name" value="tRNA-synt_2c"/>
    <property type="match status" value="1"/>
</dbReference>
<feature type="binding site" evidence="14">
    <location>
        <position position="565"/>
    </location>
    <ligand>
        <name>Zn(2+)</name>
        <dbReference type="ChEBI" id="CHEBI:29105"/>
    </ligand>
</feature>
<dbReference type="GO" id="GO:0005524">
    <property type="term" value="F:ATP binding"/>
    <property type="evidence" value="ECO:0007669"/>
    <property type="project" value="UniProtKB-UniRule"/>
</dbReference>
<dbReference type="SUPFAM" id="SSF50447">
    <property type="entry name" value="Translation proteins"/>
    <property type="match status" value="1"/>
</dbReference>
<protein>
    <recommendedName>
        <fullName evidence="14">Alanine--tRNA ligase</fullName>
        <ecNumber evidence="14">6.1.1.7</ecNumber>
    </recommendedName>
    <alternativeName>
        <fullName evidence="14">Alanyl-tRNA synthetase</fullName>
        <shortName evidence="14">AlaRS</shortName>
    </alternativeName>
</protein>
<dbReference type="SUPFAM" id="SSF55681">
    <property type="entry name" value="Class II aaRS and biotin synthetases"/>
    <property type="match status" value="1"/>
</dbReference>
<evidence type="ECO:0000313" key="16">
    <source>
        <dbReference type="EMBL" id="QIQ09934.1"/>
    </source>
</evidence>
<comment type="catalytic activity">
    <reaction evidence="13 14">
        <text>tRNA(Ala) + L-alanine + ATP = L-alanyl-tRNA(Ala) + AMP + diphosphate</text>
        <dbReference type="Rhea" id="RHEA:12540"/>
        <dbReference type="Rhea" id="RHEA-COMP:9657"/>
        <dbReference type="Rhea" id="RHEA-COMP:9923"/>
        <dbReference type="ChEBI" id="CHEBI:30616"/>
        <dbReference type="ChEBI" id="CHEBI:33019"/>
        <dbReference type="ChEBI" id="CHEBI:57972"/>
        <dbReference type="ChEBI" id="CHEBI:78442"/>
        <dbReference type="ChEBI" id="CHEBI:78497"/>
        <dbReference type="ChEBI" id="CHEBI:456215"/>
        <dbReference type="EC" id="6.1.1.7"/>
    </reaction>
</comment>
<evidence type="ECO:0000256" key="7">
    <source>
        <dbReference type="ARBA" id="ARBA00022833"/>
    </source>
</evidence>
<reference evidence="16" key="1">
    <citation type="journal article" date="2020" name="J. ISSAAS">
        <title>Lactobacilli and other gastrointestinal microbiota of Peromyscus leucopus, reservoir host for agents of Lyme disease and other zoonoses in North America.</title>
        <authorList>
            <person name="Milovic A."/>
            <person name="Bassam K."/>
            <person name="Shao H."/>
            <person name="Chatzistamou I."/>
            <person name="Tufts D.M."/>
            <person name="Diuk-Wasser M."/>
            <person name="Barbour A.G."/>
        </authorList>
    </citation>
    <scope>NUCLEOTIDE SEQUENCE</scope>
    <source>
        <strain evidence="16">LL85</strain>
    </source>
</reference>
<dbReference type="EMBL" id="MN991199">
    <property type="protein sequence ID" value="QIQ09934.1"/>
    <property type="molecule type" value="Genomic_DNA"/>
</dbReference>
<dbReference type="InterPro" id="IPR009000">
    <property type="entry name" value="Transl_B-barrel_sf"/>
</dbReference>
<organism evidence="16">
    <name type="scientific">uncultured Mycoplasmataceae bacterium</name>
    <dbReference type="NCBI Taxonomy" id="300027"/>
    <lineage>
        <taxon>Bacteria</taxon>
        <taxon>Bacillati</taxon>
        <taxon>Mycoplasmatota</taxon>
        <taxon>Mollicutes</taxon>
        <taxon>Mycoplasmataceae</taxon>
        <taxon>environmental samples</taxon>
    </lineage>
</organism>
<dbReference type="SMART" id="SM00863">
    <property type="entry name" value="tRNA_SAD"/>
    <property type="match status" value="1"/>
</dbReference>
<name>A0A6G9HGW0_9MOLU</name>
<evidence type="ECO:0000256" key="4">
    <source>
        <dbReference type="ARBA" id="ARBA00022598"/>
    </source>
</evidence>
<keyword evidence="3 14" id="KW-0820">tRNA-binding</keyword>
<dbReference type="PRINTS" id="PR00980">
    <property type="entry name" value="TRNASYNTHALA"/>
</dbReference>
<evidence type="ECO:0000259" key="15">
    <source>
        <dbReference type="PROSITE" id="PS50860"/>
    </source>
</evidence>
<evidence type="ECO:0000256" key="2">
    <source>
        <dbReference type="ARBA" id="ARBA00022490"/>
    </source>
</evidence>
<evidence type="ECO:0000256" key="10">
    <source>
        <dbReference type="ARBA" id="ARBA00022917"/>
    </source>
</evidence>
<dbReference type="GO" id="GO:0004813">
    <property type="term" value="F:alanine-tRNA ligase activity"/>
    <property type="evidence" value="ECO:0007669"/>
    <property type="project" value="UniProtKB-UniRule"/>
</dbReference>
<feature type="domain" description="Alanyl-transfer RNA synthetases family profile" evidence="15">
    <location>
        <begin position="4"/>
        <end position="713"/>
    </location>
</feature>
<dbReference type="AlphaFoldDB" id="A0A6G9HGW0"/>
<dbReference type="SUPFAM" id="SSF101353">
    <property type="entry name" value="Putative anticodon-binding domain of alanyl-tRNA synthetase (AlaRS)"/>
    <property type="match status" value="1"/>
</dbReference>
<dbReference type="InterPro" id="IPR012947">
    <property type="entry name" value="tRNA_SAD"/>
</dbReference>
<dbReference type="FunFam" id="3.30.980.10:FF:000004">
    <property type="entry name" value="Alanine--tRNA ligase, cytoplasmic"/>
    <property type="match status" value="1"/>
</dbReference>
<proteinExistence type="inferred from homology"/>
<dbReference type="GO" id="GO:0008270">
    <property type="term" value="F:zinc ion binding"/>
    <property type="evidence" value="ECO:0007669"/>
    <property type="project" value="UniProtKB-UniRule"/>
</dbReference>
<dbReference type="Gene3D" id="3.30.930.10">
    <property type="entry name" value="Bira Bifunctional Protein, Domain 2"/>
    <property type="match status" value="1"/>
</dbReference>
<evidence type="ECO:0000256" key="12">
    <source>
        <dbReference type="ARBA" id="ARBA00024779"/>
    </source>
</evidence>